<sequence length="342" mass="37815">MSNVTTSNTQINSPPEPRFNDLAVTGFFVLGFIGGIAVFIAIYFCYAYYQRKVMYKGRRPTTNTIHPRSRNNFVVVNPILDPIPVPELESESEPILALNSLPQPLPMPPTDAFFDKALPARPSSLIPEMFDPYNFYITSGPLSPTSPRTRHPRRSLGSIVRASVASSTTLGLPLHVPTLAPIPSSRNSMNRGGSLRHLRSVDSGLSELYSVAKRFLHVSHEDARSTSSPSYPSLFSRDTCPLNVLSCSQQSTGASACCLPSLGIIVLSLQWQSDLGPADQFTLHGLWPNNCDNGLGLTSWCDHTRSYTNIQERLESYPYSHVSFMGEMATYWSSYNGNNNQF</sequence>
<evidence type="ECO:0000256" key="3">
    <source>
        <dbReference type="SAM" id="Phobius"/>
    </source>
</evidence>
<evidence type="ECO:0000256" key="2">
    <source>
        <dbReference type="RuleBase" id="RU004328"/>
    </source>
</evidence>
<dbReference type="Pfam" id="PF00445">
    <property type="entry name" value="Ribonuclease_T2"/>
    <property type="match status" value="1"/>
</dbReference>
<dbReference type="InterPro" id="IPR018188">
    <property type="entry name" value="RNase_T2_His_AS_1"/>
</dbReference>
<keyword evidence="3" id="KW-1133">Transmembrane helix</keyword>
<dbReference type="GO" id="GO:0003723">
    <property type="term" value="F:RNA binding"/>
    <property type="evidence" value="ECO:0007669"/>
    <property type="project" value="InterPro"/>
</dbReference>
<gene>
    <name evidence="4" type="ORF">MVEG_12166</name>
</gene>
<protein>
    <submittedName>
        <fullName evidence="4">Uncharacterized protein</fullName>
    </submittedName>
</protein>
<dbReference type="Gene3D" id="3.90.730.10">
    <property type="entry name" value="Ribonuclease T2-like"/>
    <property type="match status" value="1"/>
</dbReference>
<proteinExistence type="inferred from homology"/>
<dbReference type="PROSITE" id="PS00530">
    <property type="entry name" value="RNASE_T2_1"/>
    <property type="match status" value="1"/>
</dbReference>
<dbReference type="InterPro" id="IPR001568">
    <property type="entry name" value="RNase_T2-like"/>
</dbReference>
<name>A0A086TJ85_9FUNG</name>
<feature type="transmembrane region" description="Helical" evidence="3">
    <location>
        <begin position="22"/>
        <end position="49"/>
    </location>
</feature>
<dbReference type="OrthoDB" id="435754at2759"/>
<dbReference type="EMBL" id="KN042434">
    <property type="protein sequence ID" value="KFH62012.1"/>
    <property type="molecule type" value="Genomic_DNA"/>
</dbReference>
<dbReference type="InterPro" id="IPR036430">
    <property type="entry name" value="RNase_T2-like_sf"/>
</dbReference>
<dbReference type="Proteomes" id="UP000243308">
    <property type="component" value="Unassembled WGS sequence"/>
</dbReference>
<keyword evidence="3" id="KW-0812">Transmembrane</keyword>
<evidence type="ECO:0000256" key="1">
    <source>
        <dbReference type="ARBA" id="ARBA00007469"/>
    </source>
</evidence>
<keyword evidence="3" id="KW-0472">Membrane</keyword>
<organism evidence="4 5">
    <name type="scientific">Podila verticillata NRRL 6337</name>
    <dbReference type="NCBI Taxonomy" id="1069443"/>
    <lineage>
        <taxon>Eukaryota</taxon>
        <taxon>Fungi</taxon>
        <taxon>Fungi incertae sedis</taxon>
        <taxon>Mucoromycota</taxon>
        <taxon>Mortierellomycotina</taxon>
        <taxon>Mortierellomycetes</taxon>
        <taxon>Mortierellales</taxon>
        <taxon>Mortierellaceae</taxon>
        <taxon>Podila</taxon>
    </lineage>
</organism>
<reference evidence="4 5" key="1">
    <citation type="submission" date="2011-02" db="EMBL/GenBank/DDBJ databases">
        <title>The Genome Sequence of Mortierella verticillata NRRL 6337.</title>
        <authorList>
            <consortium name="The Broad Institute Genome Sequencing Platform"/>
            <person name="Russ C."/>
            <person name="Cuomo C."/>
            <person name="Burger G."/>
            <person name="Gray M.W."/>
            <person name="Holland P.W.H."/>
            <person name="King N."/>
            <person name="Lang F.B.F."/>
            <person name="Roger A.J."/>
            <person name="Ruiz-Trillo I."/>
            <person name="Young S.K."/>
            <person name="Zeng Q."/>
            <person name="Gargeya S."/>
            <person name="Alvarado L."/>
            <person name="Berlin A."/>
            <person name="Chapman S.B."/>
            <person name="Chen Z."/>
            <person name="Freedman E."/>
            <person name="Gellesch M."/>
            <person name="Goldberg J."/>
            <person name="Griggs A."/>
            <person name="Gujja S."/>
            <person name="Heilman E."/>
            <person name="Heiman D."/>
            <person name="Howarth C."/>
            <person name="Mehta T."/>
            <person name="Neiman D."/>
            <person name="Pearson M."/>
            <person name="Roberts A."/>
            <person name="Saif S."/>
            <person name="Shea T."/>
            <person name="Shenoy N."/>
            <person name="Sisk P."/>
            <person name="Stolte C."/>
            <person name="Sykes S."/>
            <person name="White J."/>
            <person name="Yandava C."/>
            <person name="Haas B."/>
            <person name="Nusbaum C."/>
            <person name="Birren B."/>
        </authorList>
    </citation>
    <scope>NUCLEOTIDE SEQUENCE [LARGE SCALE GENOMIC DNA]</scope>
    <source>
        <strain evidence="4 5">NRRL 6337</strain>
    </source>
</reference>
<dbReference type="GO" id="GO:0033897">
    <property type="term" value="F:ribonuclease T2 activity"/>
    <property type="evidence" value="ECO:0007669"/>
    <property type="project" value="InterPro"/>
</dbReference>
<dbReference type="SUPFAM" id="SSF55895">
    <property type="entry name" value="Ribonuclease Rh-like"/>
    <property type="match status" value="1"/>
</dbReference>
<evidence type="ECO:0000313" key="4">
    <source>
        <dbReference type="EMBL" id="KFH62012.1"/>
    </source>
</evidence>
<keyword evidence="5" id="KW-1185">Reference proteome</keyword>
<dbReference type="AlphaFoldDB" id="A0A086TJ85"/>
<evidence type="ECO:0000313" key="5">
    <source>
        <dbReference type="Proteomes" id="UP000243308"/>
    </source>
</evidence>
<comment type="similarity">
    <text evidence="1 2">Belongs to the RNase T2 family.</text>
</comment>
<accession>A0A086TJ85</accession>